<gene>
    <name evidence="2" type="ORF">STIAU_0801</name>
</gene>
<name>Q097V3_STIAD</name>
<dbReference type="AlphaFoldDB" id="Q097V3"/>
<protein>
    <submittedName>
        <fullName evidence="2">Fibronectin type III domain protein, putative</fullName>
    </submittedName>
</protein>
<evidence type="ECO:0000313" key="2">
    <source>
        <dbReference type="EMBL" id="EAU68031.1"/>
    </source>
</evidence>
<dbReference type="PROSITE" id="PS51257">
    <property type="entry name" value="PROKAR_LIPOPROTEIN"/>
    <property type="match status" value="1"/>
</dbReference>
<dbReference type="Pfam" id="PF07705">
    <property type="entry name" value="CARDB"/>
    <property type="match status" value="4"/>
</dbReference>
<proteinExistence type="predicted"/>
<evidence type="ECO:0000313" key="3">
    <source>
        <dbReference type="Proteomes" id="UP000032702"/>
    </source>
</evidence>
<dbReference type="PATRIC" id="fig|378806.16.peg.7289"/>
<sequence>MRTARRLGRLASGVVVCGWLAGCGGQGEAGPGELFVDTLLGAVASSKAADLWVSSVSGPSSALPGSAFWATVTACNQGVRSARATVHLLLSVDVNLSATDLRVGTAETGLLHPNQCATLHVPVSGETVVPEGRWYVGAFIDPEDAVEELSESNNARAGLPMTFGVGPDFLLAQVEAPDSLLPSGAFLTEVTVCNTGTVSAPAHMDVSLFPEAAPSESGLRVGSASTAPLSEGQCEVLRIPSVAVALPEGTYSVTARVEPAQSVNELEEGNNLLFGNRVTVGTRPDFVISSVRGPASLEGTASLTATVCNHGTTKGSAQVEAFLSEDARLTAPDFQVGEAVRVALEPGQCAPVELQGPVSLPPGAYFVAAWVDRSEAVAELVEANNTRVGTHVTVGAGPDLVVTSVSALRSGESPLSLRATATVCNQGTAPSPVTTLAFALSPSASLAASAPLLARAEVPVLEAGVCASVSGVGRAKVADGTWYIGAWADRLNAVRELLETNNTRTGHRVGLGAGPDLVLTSVEGPSDALADSPLRGRVTVCNQGTQPTRRPTRVALYVSSDPFIQASDRLAGEAEVPLLSSGQCVTVAPPSAKGLPEGSWYLGALVDRGQDEEELIEDNNALTGRPLTVGAPERWVVSARM</sequence>
<reference evidence="2 3" key="1">
    <citation type="submission" date="2006-04" db="EMBL/GenBank/DDBJ databases">
        <authorList>
            <person name="Nierman W.C."/>
        </authorList>
    </citation>
    <scope>NUCLEOTIDE SEQUENCE [LARGE SCALE GENOMIC DNA]</scope>
    <source>
        <strain evidence="2 3">DW4/3-1</strain>
    </source>
</reference>
<accession>Q097V3</accession>
<dbReference type="Proteomes" id="UP000032702">
    <property type="component" value="Unassembled WGS sequence"/>
</dbReference>
<feature type="domain" description="CARDB" evidence="1">
    <location>
        <begin position="398"/>
        <end position="505"/>
    </location>
</feature>
<dbReference type="InterPro" id="IPR011635">
    <property type="entry name" value="CARDB"/>
</dbReference>
<dbReference type="EMBL" id="AAMD01000023">
    <property type="protein sequence ID" value="EAU68031.1"/>
    <property type="molecule type" value="Genomic_DNA"/>
</dbReference>
<feature type="domain" description="CARDB" evidence="1">
    <location>
        <begin position="284"/>
        <end position="386"/>
    </location>
</feature>
<evidence type="ECO:0000259" key="1">
    <source>
        <dbReference type="Pfam" id="PF07705"/>
    </source>
</evidence>
<feature type="domain" description="CARDB" evidence="1">
    <location>
        <begin position="49"/>
        <end position="156"/>
    </location>
</feature>
<dbReference type="Gene3D" id="2.60.40.10">
    <property type="entry name" value="Immunoglobulins"/>
    <property type="match status" value="5"/>
</dbReference>
<feature type="domain" description="CARDB" evidence="1">
    <location>
        <begin position="515"/>
        <end position="623"/>
    </location>
</feature>
<dbReference type="RefSeq" id="WP_002612477.1">
    <property type="nucleotide sequence ID" value="NC_014623.1"/>
</dbReference>
<organism evidence="2 3">
    <name type="scientific">Stigmatella aurantiaca (strain DW4/3-1)</name>
    <dbReference type="NCBI Taxonomy" id="378806"/>
    <lineage>
        <taxon>Bacteria</taxon>
        <taxon>Pseudomonadati</taxon>
        <taxon>Myxococcota</taxon>
        <taxon>Myxococcia</taxon>
        <taxon>Myxococcales</taxon>
        <taxon>Cystobacterineae</taxon>
        <taxon>Archangiaceae</taxon>
        <taxon>Stigmatella</taxon>
    </lineage>
</organism>
<dbReference type="InterPro" id="IPR013783">
    <property type="entry name" value="Ig-like_fold"/>
</dbReference>
<comment type="caution">
    <text evidence="2">The sequence shown here is derived from an EMBL/GenBank/DDBJ whole genome shotgun (WGS) entry which is preliminary data.</text>
</comment>
<dbReference type="OrthoDB" id="5377562at2"/>